<protein>
    <submittedName>
        <fullName evidence="2">Uncharacterized protein</fullName>
    </submittedName>
</protein>
<dbReference type="Proteomes" id="UP001597183">
    <property type="component" value="Unassembled WGS sequence"/>
</dbReference>
<gene>
    <name evidence="2" type="ORF">ACFQ5G_03805</name>
</gene>
<organism evidence="2 3">
    <name type="scientific">Actinoplanes sichuanensis</name>
    <dbReference type="NCBI Taxonomy" id="512349"/>
    <lineage>
        <taxon>Bacteria</taxon>
        <taxon>Bacillati</taxon>
        <taxon>Actinomycetota</taxon>
        <taxon>Actinomycetes</taxon>
        <taxon>Micromonosporales</taxon>
        <taxon>Micromonosporaceae</taxon>
        <taxon>Actinoplanes</taxon>
    </lineage>
</organism>
<proteinExistence type="predicted"/>
<feature type="region of interest" description="Disordered" evidence="1">
    <location>
        <begin position="1"/>
        <end position="58"/>
    </location>
</feature>
<name>A0ABW4A2T5_9ACTN</name>
<dbReference type="EMBL" id="JBHTMK010000005">
    <property type="protein sequence ID" value="MFD1364468.1"/>
    <property type="molecule type" value="Genomic_DNA"/>
</dbReference>
<evidence type="ECO:0000256" key="1">
    <source>
        <dbReference type="SAM" id="MobiDB-lite"/>
    </source>
</evidence>
<dbReference type="RefSeq" id="WP_378078264.1">
    <property type="nucleotide sequence ID" value="NZ_JBHTMK010000005.1"/>
</dbReference>
<feature type="region of interest" description="Disordered" evidence="1">
    <location>
        <begin position="110"/>
        <end position="133"/>
    </location>
</feature>
<evidence type="ECO:0000313" key="2">
    <source>
        <dbReference type="EMBL" id="MFD1364468.1"/>
    </source>
</evidence>
<evidence type="ECO:0000313" key="3">
    <source>
        <dbReference type="Proteomes" id="UP001597183"/>
    </source>
</evidence>
<comment type="caution">
    <text evidence="2">The sequence shown here is derived from an EMBL/GenBank/DDBJ whole genome shotgun (WGS) entry which is preliminary data.</text>
</comment>
<sequence length="133" mass="14444">MTVDGRGRFDERGDEAHRGAEKAGERGEELAGRRAELKEQIRRGEGSDREQAEMAADRLERAQRAAALAAELTATAKDSSARAHDEAASLHGRLADAGSGDVAVHRVRAQEHHQAADADRVVAQEDRRRADGR</sequence>
<keyword evidence="3" id="KW-1185">Reference proteome</keyword>
<accession>A0ABW4A2T5</accession>
<reference evidence="3" key="1">
    <citation type="journal article" date="2019" name="Int. J. Syst. Evol. Microbiol.">
        <title>The Global Catalogue of Microorganisms (GCM) 10K type strain sequencing project: providing services to taxonomists for standard genome sequencing and annotation.</title>
        <authorList>
            <consortium name="The Broad Institute Genomics Platform"/>
            <consortium name="The Broad Institute Genome Sequencing Center for Infectious Disease"/>
            <person name="Wu L."/>
            <person name="Ma J."/>
        </authorList>
    </citation>
    <scope>NUCLEOTIDE SEQUENCE [LARGE SCALE GENOMIC DNA]</scope>
    <source>
        <strain evidence="3">CCM 7526</strain>
    </source>
</reference>